<name>A0AAV7HV14_COTGL</name>
<feature type="transmembrane region" description="Helical" evidence="1">
    <location>
        <begin position="292"/>
        <end position="313"/>
    </location>
</feature>
<evidence type="ECO:0000256" key="1">
    <source>
        <dbReference type="SAM" id="Phobius"/>
    </source>
</evidence>
<organism evidence="2 3">
    <name type="scientific">Cotesia glomerata</name>
    <name type="common">Lepidopteran parasitic wasp</name>
    <name type="synonym">Apanteles glomeratus</name>
    <dbReference type="NCBI Taxonomy" id="32391"/>
    <lineage>
        <taxon>Eukaryota</taxon>
        <taxon>Metazoa</taxon>
        <taxon>Ecdysozoa</taxon>
        <taxon>Arthropoda</taxon>
        <taxon>Hexapoda</taxon>
        <taxon>Insecta</taxon>
        <taxon>Pterygota</taxon>
        <taxon>Neoptera</taxon>
        <taxon>Endopterygota</taxon>
        <taxon>Hymenoptera</taxon>
        <taxon>Apocrita</taxon>
        <taxon>Ichneumonoidea</taxon>
        <taxon>Braconidae</taxon>
        <taxon>Microgastrinae</taxon>
        <taxon>Cotesia</taxon>
    </lineage>
</organism>
<keyword evidence="3" id="KW-1185">Reference proteome</keyword>
<accession>A0AAV7HV14</accession>
<evidence type="ECO:0000313" key="2">
    <source>
        <dbReference type="EMBL" id="KAH0549049.1"/>
    </source>
</evidence>
<reference evidence="2 3" key="1">
    <citation type="journal article" date="2021" name="J. Hered.">
        <title>A chromosome-level genome assembly of the parasitoid wasp, Cotesia glomerata (Hymenoptera: Braconidae).</title>
        <authorList>
            <person name="Pinto B.J."/>
            <person name="Weis J.J."/>
            <person name="Gamble T."/>
            <person name="Ode P.J."/>
            <person name="Paul R."/>
            <person name="Zaspel J.M."/>
        </authorList>
    </citation>
    <scope>NUCLEOTIDE SEQUENCE [LARGE SCALE GENOMIC DNA]</scope>
    <source>
        <strain evidence="2">CgM1</strain>
    </source>
</reference>
<dbReference type="EMBL" id="JAHXZJ010001864">
    <property type="protein sequence ID" value="KAH0549049.1"/>
    <property type="molecule type" value="Genomic_DNA"/>
</dbReference>
<dbReference type="AlphaFoldDB" id="A0AAV7HV14"/>
<dbReference type="Proteomes" id="UP000826195">
    <property type="component" value="Unassembled WGS sequence"/>
</dbReference>
<comment type="caution">
    <text evidence="2">The sequence shown here is derived from an EMBL/GenBank/DDBJ whole genome shotgun (WGS) entry which is preliminary data.</text>
</comment>
<gene>
    <name evidence="2" type="ORF">KQX54_005372</name>
</gene>
<evidence type="ECO:0000313" key="3">
    <source>
        <dbReference type="Proteomes" id="UP000826195"/>
    </source>
</evidence>
<protein>
    <submittedName>
        <fullName evidence="2">Uncharacterized protein</fullName>
    </submittedName>
</protein>
<sequence length="545" mass="63787">MADNEVKENAKRGSIFTKRRVITAIFLVVILIVVIVWVIVSLSNKAEEFEVKKIAKAKTIIGQLSLTTIQDSDKAQFTNYNNDFDKNTDWKDNESTLSKLCDFATLLLKYYNEKPDDKESKEYLKFANDVIKKIDSKIFKPKNYSIIAKSGNYDLFCSLTKLLNTFEYLADDSYSDTKIICHNQILHMVPEFNKLYLQGVPESNISGYLKDCESIYTITARLLTNAISDKDLYNYDVENREAIKVLKEQFAVLSNDAEKKSNFNFYPYYYNIREIWLICQVNTKMVDNNSKLIIGFGVTIVLLVITVLIITIYSKKKVDVTIELKDILGYLRKDKLKISDIDFKRIKIFERDRRIYITESSLEWQNDSNIFSEVCDFAVRLLKLYHHDPAVEIYMTVANDIVRKINHLVLQPQNYSIIRIPQGTNWIVFIHLLRLLNTFEYLADEDFSISKKICHEQILELVPGCTTLYLEESVRDEKAIYTTTARLLTNFLFNKELYKADIEKNKAMKILKHNFDILEKSEDKKNQFVYYDTYKAFYNAFRLLN</sequence>
<feature type="transmembrane region" description="Helical" evidence="1">
    <location>
        <begin position="21"/>
        <end position="40"/>
    </location>
</feature>
<keyword evidence="1" id="KW-0472">Membrane</keyword>
<proteinExistence type="predicted"/>
<keyword evidence="1" id="KW-1133">Transmembrane helix</keyword>
<keyword evidence="1" id="KW-0812">Transmembrane</keyword>